<dbReference type="Gene3D" id="1.25.40.10">
    <property type="entry name" value="Tetratricopeptide repeat domain"/>
    <property type="match status" value="1"/>
</dbReference>
<dbReference type="Gene3D" id="3.40.50.300">
    <property type="entry name" value="P-loop containing nucleotide triphosphate hydrolases"/>
    <property type="match status" value="1"/>
</dbReference>
<dbReference type="InterPro" id="IPR011990">
    <property type="entry name" value="TPR-like_helical_dom_sf"/>
</dbReference>
<evidence type="ECO:0000313" key="4">
    <source>
        <dbReference type="Proteomes" id="UP001459204"/>
    </source>
</evidence>
<evidence type="ECO:0000256" key="1">
    <source>
        <dbReference type="ARBA" id="ARBA00022679"/>
    </source>
</evidence>
<name>A0ABU9IX77_9GAMM</name>
<dbReference type="InterPro" id="IPR019734">
    <property type="entry name" value="TPR_rpt"/>
</dbReference>
<reference evidence="3 4" key="1">
    <citation type="submission" date="2024-04" db="EMBL/GenBank/DDBJ databases">
        <title>Draft genome sequence of Pseudoxanthomonas putridarboris WD12.</title>
        <authorList>
            <person name="Oh J."/>
        </authorList>
    </citation>
    <scope>NUCLEOTIDE SEQUENCE [LARGE SCALE GENOMIC DNA]</scope>
    <source>
        <strain evidence="3 4">WD12</strain>
    </source>
</reference>
<dbReference type="EMBL" id="JBBWWT010000002">
    <property type="protein sequence ID" value="MEL1263591.1"/>
    <property type="molecule type" value="Genomic_DNA"/>
</dbReference>
<feature type="repeat" description="TPR" evidence="2">
    <location>
        <begin position="131"/>
        <end position="164"/>
    </location>
</feature>
<keyword evidence="4" id="KW-1185">Reference proteome</keyword>
<dbReference type="InterPro" id="IPR027417">
    <property type="entry name" value="P-loop_NTPase"/>
</dbReference>
<accession>A0ABU9IX77</accession>
<dbReference type="SUPFAM" id="SSF48452">
    <property type="entry name" value="TPR-like"/>
    <property type="match status" value="1"/>
</dbReference>
<sequence length="551" mass="61481">MAHQAAQAHMSSPHPDAIQRMQEPHQMHPDIHQQAIIALQQRRWEQAGALATRVLDRSPQDPDAHYIAGISLLERNENPAALNHLKRAVALDGSRMEFSLLLARAHASLQDYGAALQEAERAMEMAAPEDALAHDTLGVIFSQCHAYTSALASFRSAVGIMPTNDGFRFNLGTTLTFFGKLEEAEQEFEACLAINPHHWKAHHSLAQIRKQTIASNHIERLSRLIAGVAGRVTATTYLNMALAKELEDIGEYEKAFNHYSIGKHAPKALLGYSRERENALFNALACNFPWAGAALPSTGCSEEGPIFIVGMPRSGTTLVDRILSSHPLVHSAGELHNFPSAWKRALGGPGFEMFNPEHISNARDIDWQGLGAAYLASTKPLVGSSPFFTDKLPHNFMYLGYIAMSLPNARIVCVRRNPMDTCLSNFRQLFAPESPYFDYSYDLMDTGNYYVLFDRLMAHWDRTFPGRILQVRYESLVAEQEKNIRKLLSHCGLPWDEACLNFENNTAPVATASAVQVRERIYSSALDRWKRYGTQMDGLKQMLMDAGISCE</sequence>
<dbReference type="InterPro" id="IPR026634">
    <property type="entry name" value="TPST-like"/>
</dbReference>
<keyword evidence="2" id="KW-0802">TPR repeat</keyword>
<dbReference type="Pfam" id="PF13181">
    <property type="entry name" value="TPR_8"/>
    <property type="match status" value="1"/>
</dbReference>
<dbReference type="SMART" id="SM00028">
    <property type="entry name" value="TPR"/>
    <property type="match status" value="5"/>
</dbReference>
<gene>
    <name evidence="3" type="ORF">AAD027_04275</name>
</gene>
<protein>
    <submittedName>
        <fullName evidence="3">Sulfotransferase</fullName>
    </submittedName>
</protein>
<keyword evidence="1" id="KW-0808">Transferase</keyword>
<dbReference type="SUPFAM" id="SSF52540">
    <property type="entry name" value="P-loop containing nucleoside triphosphate hydrolases"/>
    <property type="match status" value="1"/>
</dbReference>
<dbReference type="PANTHER" id="PTHR12788">
    <property type="entry name" value="PROTEIN-TYROSINE SULFOTRANSFERASE 2"/>
    <property type="match status" value="1"/>
</dbReference>
<dbReference type="PANTHER" id="PTHR12788:SF10">
    <property type="entry name" value="PROTEIN-TYROSINE SULFOTRANSFERASE"/>
    <property type="match status" value="1"/>
</dbReference>
<dbReference type="Proteomes" id="UP001459204">
    <property type="component" value="Unassembled WGS sequence"/>
</dbReference>
<dbReference type="Pfam" id="PF13432">
    <property type="entry name" value="TPR_16"/>
    <property type="match status" value="1"/>
</dbReference>
<comment type="caution">
    <text evidence="3">The sequence shown here is derived from an EMBL/GenBank/DDBJ whole genome shotgun (WGS) entry which is preliminary data.</text>
</comment>
<dbReference type="Pfam" id="PF13469">
    <property type="entry name" value="Sulfotransfer_3"/>
    <property type="match status" value="1"/>
</dbReference>
<evidence type="ECO:0000256" key="2">
    <source>
        <dbReference type="PROSITE-ProRule" id="PRU00339"/>
    </source>
</evidence>
<organism evidence="3 4">
    <name type="scientific">Pseudoxanthomonas putridarboris</name>
    <dbReference type="NCBI Taxonomy" id="752605"/>
    <lineage>
        <taxon>Bacteria</taxon>
        <taxon>Pseudomonadati</taxon>
        <taxon>Pseudomonadota</taxon>
        <taxon>Gammaproteobacteria</taxon>
        <taxon>Lysobacterales</taxon>
        <taxon>Lysobacteraceae</taxon>
        <taxon>Pseudoxanthomonas</taxon>
    </lineage>
</organism>
<proteinExistence type="predicted"/>
<dbReference type="RefSeq" id="WP_341724792.1">
    <property type="nucleotide sequence ID" value="NZ_JBBWWT010000002.1"/>
</dbReference>
<evidence type="ECO:0000313" key="3">
    <source>
        <dbReference type="EMBL" id="MEL1263591.1"/>
    </source>
</evidence>
<feature type="repeat" description="TPR" evidence="2">
    <location>
        <begin position="165"/>
        <end position="198"/>
    </location>
</feature>
<dbReference type="PROSITE" id="PS50005">
    <property type="entry name" value="TPR"/>
    <property type="match status" value="2"/>
</dbReference>